<reference evidence="1 2" key="1">
    <citation type="submission" date="2017-02" db="EMBL/GenBank/DDBJ databases">
        <title>Blood Disease Bacterium A2-HR MARDI.</title>
        <authorList>
            <person name="Badrun R."/>
            <person name="Abu Bakar N."/>
            <person name="Laboh R."/>
        </authorList>
    </citation>
    <scope>NUCLEOTIDE SEQUENCE [LARGE SCALE GENOMIC DNA]</scope>
    <source>
        <strain evidence="1 2">A2-HR MARDI</strain>
    </source>
</reference>
<name>A0A1U9VHR1_9RALS</name>
<sequence length="184" mass="19714">MTIRMIAAGVGGALWLAGCATTYSEPPPQARTASVELIRLPGSAPAMLVFDDAKTCTGARVAIPSNTPVRPVRVLADVPTTVAANHARVNGNGVYRCAVAVSFVPEAGHRYRLRSQYPEGEHTCRAALTESTDGTTWRPVVARYRQWSGQATCPVLTDADIGRLRDRTHSPDGATTLNDLKDLM</sequence>
<proteinExistence type="predicted"/>
<dbReference type="RefSeq" id="WP_013211100.1">
    <property type="nucleotide sequence ID" value="NZ_CP019911.1"/>
</dbReference>
<evidence type="ECO:0000313" key="2">
    <source>
        <dbReference type="Proteomes" id="UP000189628"/>
    </source>
</evidence>
<protein>
    <recommendedName>
        <fullName evidence="3">Lipoprotein transmembrane</fullName>
    </recommendedName>
</protein>
<organism evidence="1 2">
    <name type="scientific">blood disease bacterium A2-HR MARDI</name>
    <dbReference type="NCBI Taxonomy" id="1944648"/>
    <lineage>
        <taxon>Bacteria</taxon>
        <taxon>Pseudomonadati</taxon>
        <taxon>Pseudomonadota</taxon>
        <taxon>Betaproteobacteria</taxon>
        <taxon>Burkholderiales</taxon>
        <taxon>Burkholderiaceae</taxon>
        <taxon>Ralstonia</taxon>
        <taxon>Ralstonia solanacearum species complex</taxon>
    </lineage>
</organism>
<evidence type="ECO:0000313" key="1">
    <source>
        <dbReference type="EMBL" id="AQW30116.1"/>
    </source>
</evidence>
<dbReference type="PROSITE" id="PS51257">
    <property type="entry name" value="PROKAR_LIPOPROTEIN"/>
    <property type="match status" value="1"/>
</dbReference>
<dbReference type="AlphaFoldDB" id="A0A1U9VHR1"/>
<accession>A0A1U9VHR1</accession>
<gene>
    <name evidence="1" type="ORF">B0B51_09045</name>
</gene>
<evidence type="ECO:0008006" key="3">
    <source>
        <dbReference type="Google" id="ProtNLM"/>
    </source>
</evidence>
<dbReference type="EMBL" id="CP019911">
    <property type="protein sequence ID" value="AQW30116.1"/>
    <property type="molecule type" value="Genomic_DNA"/>
</dbReference>
<dbReference type="Proteomes" id="UP000189628">
    <property type="component" value="Chromosome"/>
</dbReference>